<dbReference type="EMBL" id="CP003490">
    <property type="protein sequence ID" value="AFR69465.1"/>
    <property type="molecule type" value="Genomic_DNA"/>
</dbReference>
<gene>
    <name evidence="1" type="primary">ubiG</name>
    <name evidence="1" type="ORF">B2904_orf108</name>
</gene>
<keyword evidence="1" id="KW-0489">Methyltransferase</keyword>
<dbReference type="InterPro" id="IPR029063">
    <property type="entry name" value="SAM-dependent_MTases_sf"/>
</dbReference>
<dbReference type="GO" id="GO:0008168">
    <property type="term" value="F:methyltransferase activity"/>
    <property type="evidence" value="ECO:0007669"/>
    <property type="project" value="UniProtKB-KW"/>
</dbReference>
<dbReference type="PANTHER" id="PTHR43861:SF6">
    <property type="entry name" value="METHYLTRANSFERASE TYPE 11"/>
    <property type="match status" value="1"/>
</dbReference>
<dbReference type="GO" id="GO:0032259">
    <property type="term" value="P:methylation"/>
    <property type="evidence" value="ECO:0007669"/>
    <property type="project" value="UniProtKB-KW"/>
</dbReference>
<dbReference type="Pfam" id="PF13489">
    <property type="entry name" value="Methyltransf_23"/>
    <property type="match status" value="1"/>
</dbReference>
<accession>J9UFN5</accession>
<dbReference type="PATRIC" id="fig|1133568.3.peg.108"/>
<dbReference type="AlphaFoldDB" id="J9UFN5"/>
<organism evidence="1 2">
    <name type="scientific">Brachyspira pilosicoli B2904</name>
    <dbReference type="NCBI Taxonomy" id="1133568"/>
    <lineage>
        <taxon>Bacteria</taxon>
        <taxon>Pseudomonadati</taxon>
        <taxon>Spirochaetota</taxon>
        <taxon>Spirochaetia</taxon>
        <taxon>Brachyspirales</taxon>
        <taxon>Brachyspiraceae</taxon>
        <taxon>Brachyspira</taxon>
    </lineage>
</organism>
<proteinExistence type="predicted"/>
<dbReference type="RefSeq" id="WP_014935106.1">
    <property type="nucleotide sequence ID" value="NC_018607.1"/>
</dbReference>
<dbReference type="SUPFAM" id="SSF53335">
    <property type="entry name" value="S-adenosyl-L-methionine-dependent methyltransferases"/>
    <property type="match status" value="1"/>
</dbReference>
<evidence type="ECO:0000313" key="1">
    <source>
        <dbReference type="EMBL" id="AFR69465.1"/>
    </source>
</evidence>
<protein>
    <submittedName>
        <fullName evidence="1">Methyltransferase</fullName>
    </submittedName>
</protein>
<sequence length="288" mass="33091">MYKCNLCNYYGDMKVISKIEDRNILLCPNCKLQFMYPQTSDEELSKIYSNKNYPTCSFDNGAEENPITLMKRKTFNRILKKILPYCSNGNLLDIGCSSGLLLEEAKLIGFESYGIEISENASSIAKKRIGSERIYNGTLETSNFNKNFFNVITMIDVIEHVRNPIETLKYAKNILNNTGGGYILITTPNTYSFTNKIMGSKWTHYNSEHLFYFNKLSIKKLCDICGYELIYCSSFAKTMRLDYMSFQMKEHCHSFVSNLMNIVSNIPIIGKINFPIFTGDFIVILKIL</sequence>
<dbReference type="Proteomes" id="UP000007346">
    <property type="component" value="Chromosome"/>
</dbReference>
<dbReference type="CDD" id="cd02440">
    <property type="entry name" value="AdoMet_MTases"/>
    <property type="match status" value="1"/>
</dbReference>
<name>J9UFN5_BRAPL</name>
<keyword evidence="1" id="KW-0808">Transferase</keyword>
<evidence type="ECO:0000313" key="2">
    <source>
        <dbReference type="Proteomes" id="UP000007346"/>
    </source>
</evidence>
<dbReference type="PANTHER" id="PTHR43861">
    <property type="entry name" value="TRANS-ACONITATE 2-METHYLTRANSFERASE-RELATED"/>
    <property type="match status" value="1"/>
</dbReference>
<dbReference type="Gene3D" id="3.40.50.150">
    <property type="entry name" value="Vaccinia Virus protein VP39"/>
    <property type="match status" value="1"/>
</dbReference>
<reference evidence="1 2" key="1">
    <citation type="journal article" date="2012" name="BMC Genomics">
        <title>Comparative genomics of Brachyspira pilosicoli strains: genome rearrangements, reductions and correlation of genetic compliment with phenotypic diversity.</title>
        <authorList>
            <person name="Mappley L.J."/>
            <person name="Black M.L."/>
            <person name="Abuoun M."/>
            <person name="Darby A.C."/>
            <person name="Woodward M.J."/>
            <person name="Parkhill J."/>
            <person name="Turner A.K."/>
            <person name="Bellgard M.I."/>
            <person name="La T."/>
            <person name="Phillips N.D."/>
            <person name="La Ragione R.M."/>
            <person name="Hampson D.J."/>
        </authorList>
    </citation>
    <scope>NUCLEOTIDE SEQUENCE [LARGE SCALE GENOMIC DNA]</scope>
    <source>
        <strain evidence="1">B2904</strain>
    </source>
</reference>
<dbReference type="KEGG" id="bpj:B2904_orf108"/>
<dbReference type="HOGENOM" id="CLU_068669_3_0_12"/>